<dbReference type="Gene3D" id="3.30.40.10">
    <property type="entry name" value="Zinc/RING finger domain, C3HC4 (zinc finger)"/>
    <property type="match status" value="1"/>
</dbReference>
<accession>A0ABR1G8U1</accession>
<feature type="domain" description="U-box" evidence="1">
    <location>
        <begin position="66"/>
        <end position="113"/>
    </location>
</feature>
<dbReference type="CDD" id="cd16655">
    <property type="entry name" value="RING-Ubox_WDSUB1-like"/>
    <property type="match status" value="1"/>
</dbReference>
<dbReference type="PROSITE" id="PS51698">
    <property type="entry name" value="U_BOX"/>
    <property type="match status" value="1"/>
</dbReference>
<dbReference type="InterPro" id="IPR003613">
    <property type="entry name" value="Ubox_domain"/>
</dbReference>
<protein>
    <recommendedName>
        <fullName evidence="5">U-box domain-containing protein</fullName>
    </recommendedName>
</protein>
<dbReference type="PANTHER" id="PTHR46573:SF1">
    <property type="entry name" value="WD REPEAT, SAM AND U-BOX DOMAIN-CONTAINING PROTEIN 1"/>
    <property type="match status" value="1"/>
</dbReference>
<dbReference type="Pfam" id="PF04564">
    <property type="entry name" value="U-box"/>
    <property type="match status" value="1"/>
</dbReference>
<dbReference type="SUPFAM" id="SSF50249">
    <property type="entry name" value="Nucleic acid-binding proteins"/>
    <property type="match status" value="1"/>
</dbReference>
<evidence type="ECO:0000259" key="2">
    <source>
        <dbReference type="PROSITE" id="PS51857"/>
    </source>
</evidence>
<dbReference type="Pfam" id="PF00313">
    <property type="entry name" value="CSD"/>
    <property type="match status" value="1"/>
</dbReference>
<reference evidence="3 4" key="1">
    <citation type="submission" date="2024-03" db="EMBL/GenBank/DDBJ databases">
        <title>Aureococcus anophagefferens CCMP1851 and Kratosvirus quantuckense: Draft genome of a second virus-susceptible host strain in the model system.</title>
        <authorList>
            <person name="Chase E."/>
            <person name="Truchon A.R."/>
            <person name="Schepens W."/>
            <person name="Wilhelm S.W."/>
        </authorList>
    </citation>
    <scope>NUCLEOTIDE SEQUENCE [LARGE SCALE GENOMIC DNA]</scope>
    <source>
        <strain evidence="3 4">CCMP1851</strain>
    </source>
</reference>
<sequence>MASCTLHTLLGACGLPQHYAKLHAEEVDVDLLRDDILTLDDLAGLIPRADAEKVLATARGAAEDDEPPDSFVCPISYEVMRDPVTAADGTTYDRAFIAAWLSKHDTSPATNLPGAREAGSVVSFNASFGFIKPVDGGRCVFFHRDDLRDDSTRSGLEPDDFVSFRWGVDVAGRPKAVDVALL</sequence>
<keyword evidence="4" id="KW-1185">Reference proteome</keyword>
<name>A0ABR1G8U1_AURAN</name>
<dbReference type="PANTHER" id="PTHR46573">
    <property type="entry name" value="WD REPEAT, SAM AND U-BOX DOMAIN-CONTAINING PROTEIN 1"/>
    <property type="match status" value="1"/>
</dbReference>
<evidence type="ECO:0008006" key="5">
    <source>
        <dbReference type="Google" id="ProtNLM"/>
    </source>
</evidence>
<gene>
    <name evidence="3" type="ORF">SO694_00004051</name>
</gene>
<proteinExistence type="predicted"/>
<evidence type="ECO:0000313" key="4">
    <source>
        <dbReference type="Proteomes" id="UP001363151"/>
    </source>
</evidence>
<dbReference type="InterPro" id="IPR013083">
    <property type="entry name" value="Znf_RING/FYVE/PHD"/>
</dbReference>
<dbReference type="Gene3D" id="2.40.50.140">
    <property type="entry name" value="Nucleic acid-binding proteins"/>
    <property type="match status" value="1"/>
</dbReference>
<organism evidence="3 4">
    <name type="scientific">Aureococcus anophagefferens</name>
    <name type="common">Harmful bloom alga</name>
    <dbReference type="NCBI Taxonomy" id="44056"/>
    <lineage>
        <taxon>Eukaryota</taxon>
        <taxon>Sar</taxon>
        <taxon>Stramenopiles</taxon>
        <taxon>Ochrophyta</taxon>
        <taxon>Pelagophyceae</taxon>
        <taxon>Pelagomonadales</taxon>
        <taxon>Pelagomonadaceae</taxon>
        <taxon>Aureococcus</taxon>
    </lineage>
</organism>
<dbReference type="CDD" id="cd04458">
    <property type="entry name" value="CSP_CDS"/>
    <property type="match status" value="1"/>
</dbReference>
<dbReference type="InterPro" id="IPR012340">
    <property type="entry name" value="NA-bd_OB-fold"/>
</dbReference>
<dbReference type="EMBL" id="JBBJCI010000040">
    <property type="protein sequence ID" value="KAK7249595.1"/>
    <property type="molecule type" value="Genomic_DNA"/>
</dbReference>
<evidence type="ECO:0000313" key="3">
    <source>
        <dbReference type="EMBL" id="KAK7249595.1"/>
    </source>
</evidence>
<comment type="caution">
    <text evidence="3">The sequence shown here is derived from an EMBL/GenBank/DDBJ whole genome shotgun (WGS) entry which is preliminary data.</text>
</comment>
<dbReference type="InterPro" id="IPR002059">
    <property type="entry name" value="CSP_DNA-bd"/>
</dbReference>
<dbReference type="InterPro" id="IPR052085">
    <property type="entry name" value="WD-SAM-U-box"/>
</dbReference>
<dbReference type="Proteomes" id="UP001363151">
    <property type="component" value="Unassembled WGS sequence"/>
</dbReference>
<evidence type="ECO:0000259" key="1">
    <source>
        <dbReference type="PROSITE" id="PS51698"/>
    </source>
</evidence>
<dbReference type="PROSITE" id="PS51857">
    <property type="entry name" value="CSD_2"/>
    <property type="match status" value="1"/>
</dbReference>
<dbReference type="SUPFAM" id="SSF57850">
    <property type="entry name" value="RING/U-box"/>
    <property type="match status" value="1"/>
</dbReference>
<feature type="domain" description="CSD" evidence="2">
    <location>
        <begin position="116"/>
        <end position="181"/>
    </location>
</feature>
<dbReference type="SMART" id="SM00504">
    <property type="entry name" value="Ubox"/>
    <property type="match status" value="1"/>
</dbReference>